<dbReference type="Gene3D" id="3.30.360.10">
    <property type="entry name" value="Dihydrodipicolinate Reductase, domain 2"/>
    <property type="match status" value="1"/>
</dbReference>
<keyword evidence="5" id="KW-1185">Reference proteome</keyword>
<dbReference type="Pfam" id="PF16653">
    <property type="entry name" value="Sacchrp_dh_C"/>
    <property type="match status" value="1"/>
</dbReference>
<dbReference type="Gene3D" id="3.40.50.720">
    <property type="entry name" value="NAD(P)-binding Rossmann-like Domain"/>
    <property type="match status" value="1"/>
</dbReference>
<comment type="caution">
    <text evidence="4">The sequence shown here is derived from an EMBL/GenBank/DDBJ whole genome shotgun (WGS) entry which is preliminary data.</text>
</comment>
<name>A0A7U7GEH4_9GAMM</name>
<gene>
    <name evidence="4" type="ORF">BN874_560009</name>
</gene>
<feature type="region of interest" description="Disordered" evidence="1">
    <location>
        <begin position="442"/>
        <end position="472"/>
    </location>
</feature>
<dbReference type="PANTHER" id="PTHR43796">
    <property type="entry name" value="CARBOXYNORSPERMIDINE SYNTHASE"/>
    <property type="match status" value="1"/>
</dbReference>
<dbReference type="PANTHER" id="PTHR43796:SF2">
    <property type="entry name" value="CARBOXYNORSPERMIDINE SYNTHASE"/>
    <property type="match status" value="1"/>
</dbReference>
<accession>A0A7U7GEH4</accession>
<evidence type="ECO:0000259" key="2">
    <source>
        <dbReference type="Pfam" id="PF03435"/>
    </source>
</evidence>
<dbReference type="InterPro" id="IPR036291">
    <property type="entry name" value="NAD(P)-bd_dom_sf"/>
</dbReference>
<evidence type="ECO:0000256" key="1">
    <source>
        <dbReference type="SAM" id="MobiDB-lite"/>
    </source>
</evidence>
<dbReference type="OrthoDB" id="9769367at2"/>
<dbReference type="InterPro" id="IPR005097">
    <property type="entry name" value="Sacchrp_dh_NADP-bd"/>
</dbReference>
<feature type="domain" description="Saccharopine dehydrogenase-like C-terminal" evidence="3">
    <location>
        <begin position="151"/>
        <end position="396"/>
    </location>
</feature>
<organism evidence="4 5">
    <name type="scientific">Candidatus Contendobacter odensis Run_B_J11</name>
    <dbReference type="NCBI Taxonomy" id="1400861"/>
    <lineage>
        <taxon>Bacteria</taxon>
        <taxon>Pseudomonadati</taxon>
        <taxon>Pseudomonadota</taxon>
        <taxon>Gammaproteobacteria</taxon>
        <taxon>Candidatus Competibacteraceae</taxon>
        <taxon>Candidatus Contendibacter</taxon>
    </lineage>
</organism>
<dbReference type="AlphaFoldDB" id="A0A7U7GEH4"/>
<proteinExistence type="predicted"/>
<evidence type="ECO:0000313" key="4">
    <source>
        <dbReference type="EMBL" id="CDH46693.1"/>
    </source>
</evidence>
<feature type="domain" description="Saccharopine dehydrogenase NADP binding" evidence="2">
    <location>
        <begin position="6"/>
        <end position="147"/>
    </location>
</feature>
<sequence length="472" mass="52495">MKKNLLIIGAGGVAHVATHKAAMNNDILGDICIASRTLSKCDEIIESVKRKQHLKDSTKALYSRQIDALDIPATVKLIHETRSEIVINLGNAFINMSVLEACLETGAVYIDTAIHEDPDKVCENPPWYANYEWKRKDRCTEKGLTAILGAGFDPGVVNAYCALAVKRYFDKIDTIDILDVNVGSHGKYFATNFDPEINFREFIKVWTWIDRQWQEYPTHSVKRIYDFPVVGPCPIYLNGHDELHSLSKNIDANSIRFWMGFGDHYINVFTVLRTLGLLSHLPVTLTTGQQVVPLKVIKALLPDPQTLAPGYTGNTCIGNFVKGWKDGKKREMLIYQVSDHKQCFEEVESQGISYTAGVPPVAAAMLVAQGIWDPKTMVNVEELDPEPFIAILDRIGLPTEFKEIKPDSEGSFDGTVKALEQELAESTATVTVSAANPMIALAPRSVAETKKTRDTVKAEKADKSKKSDKKKK</sequence>
<feature type="compositionally biased region" description="Basic and acidic residues" evidence="1">
    <location>
        <begin position="447"/>
        <end position="465"/>
    </location>
</feature>
<dbReference type="InterPro" id="IPR032095">
    <property type="entry name" value="Sacchrp_dh-like_C"/>
</dbReference>
<dbReference type="SUPFAM" id="SSF51735">
    <property type="entry name" value="NAD(P)-binding Rossmann-fold domains"/>
    <property type="match status" value="1"/>
</dbReference>
<dbReference type="Pfam" id="PF03435">
    <property type="entry name" value="Sacchrp_dh_NADP"/>
    <property type="match status" value="1"/>
</dbReference>
<dbReference type="EMBL" id="CBTK010000272">
    <property type="protein sequence ID" value="CDH46693.1"/>
    <property type="molecule type" value="Genomic_DNA"/>
</dbReference>
<dbReference type="Proteomes" id="UP000019184">
    <property type="component" value="Unassembled WGS sequence"/>
</dbReference>
<reference evidence="4 5" key="1">
    <citation type="journal article" date="2014" name="ISME J.">
        <title>Candidatus Competibacter-lineage genomes retrieved from metagenomes reveal functional metabolic diversity.</title>
        <authorList>
            <person name="McIlroy S.J."/>
            <person name="Albertsen M."/>
            <person name="Andresen E.K."/>
            <person name="Saunders A.M."/>
            <person name="Kristiansen R."/>
            <person name="Stokholm-Bjerregaard M."/>
            <person name="Nielsen K.L."/>
            <person name="Nielsen P.H."/>
        </authorList>
    </citation>
    <scope>NUCLEOTIDE SEQUENCE [LARGE SCALE GENOMIC DNA]</scope>
    <source>
        <strain evidence="4 5">Run_B_J11</strain>
    </source>
</reference>
<evidence type="ECO:0000313" key="5">
    <source>
        <dbReference type="Proteomes" id="UP000019184"/>
    </source>
</evidence>
<evidence type="ECO:0000259" key="3">
    <source>
        <dbReference type="Pfam" id="PF16653"/>
    </source>
</evidence>
<protein>
    <submittedName>
        <fullName evidence="4">Saccharopine dehydrogenase</fullName>
    </submittedName>
</protein>
<dbReference type="RefSeq" id="WP_081756472.1">
    <property type="nucleotide sequence ID" value="NZ_CBTK010000272.1"/>
</dbReference>